<dbReference type="EMBL" id="JAULSN010000004">
    <property type="protein sequence ID" value="KAK3374286.1"/>
    <property type="molecule type" value="Genomic_DNA"/>
</dbReference>
<protein>
    <submittedName>
        <fullName evidence="1">Uncharacterized protein</fullName>
    </submittedName>
</protein>
<proteinExistence type="predicted"/>
<keyword evidence="2" id="KW-1185">Reference proteome</keyword>
<comment type="caution">
    <text evidence="1">The sequence shown here is derived from an EMBL/GenBank/DDBJ whole genome shotgun (WGS) entry which is preliminary data.</text>
</comment>
<name>A0AAE0KCZ0_9PEZI</name>
<gene>
    <name evidence="1" type="ORF">B0T24DRAFT_704599</name>
</gene>
<reference evidence="1" key="1">
    <citation type="journal article" date="2023" name="Mol. Phylogenet. Evol.">
        <title>Genome-scale phylogeny and comparative genomics of the fungal order Sordariales.</title>
        <authorList>
            <person name="Hensen N."/>
            <person name="Bonometti L."/>
            <person name="Westerberg I."/>
            <person name="Brannstrom I.O."/>
            <person name="Guillou S."/>
            <person name="Cros-Aarteil S."/>
            <person name="Calhoun S."/>
            <person name="Haridas S."/>
            <person name="Kuo A."/>
            <person name="Mondo S."/>
            <person name="Pangilinan J."/>
            <person name="Riley R."/>
            <person name="LaButti K."/>
            <person name="Andreopoulos B."/>
            <person name="Lipzen A."/>
            <person name="Chen C."/>
            <person name="Yan M."/>
            <person name="Daum C."/>
            <person name="Ng V."/>
            <person name="Clum A."/>
            <person name="Steindorff A."/>
            <person name="Ohm R.A."/>
            <person name="Martin F."/>
            <person name="Silar P."/>
            <person name="Natvig D.O."/>
            <person name="Lalanne C."/>
            <person name="Gautier V."/>
            <person name="Ament-Velasquez S.L."/>
            <person name="Kruys A."/>
            <person name="Hutchinson M.I."/>
            <person name="Powell A.J."/>
            <person name="Barry K."/>
            <person name="Miller A.N."/>
            <person name="Grigoriev I.V."/>
            <person name="Debuchy R."/>
            <person name="Gladieux P."/>
            <person name="Hiltunen Thoren M."/>
            <person name="Johannesson H."/>
        </authorList>
    </citation>
    <scope>NUCLEOTIDE SEQUENCE</scope>
    <source>
        <strain evidence="1">CBS 958.72</strain>
    </source>
</reference>
<reference evidence="1" key="2">
    <citation type="submission" date="2023-06" db="EMBL/GenBank/DDBJ databases">
        <authorList>
            <consortium name="Lawrence Berkeley National Laboratory"/>
            <person name="Haridas S."/>
            <person name="Hensen N."/>
            <person name="Bonometti L."/>
            <person name="Westerberg I."/>
            <person name="Brannstrom I.O."/>
            <person name="Guillou S."/>
            <person name="Cros-Aarteil S."/>
            <person name="Calhoun S."/>
            <person name="Kuo A."/>
            <person name="Mondo S."/>
            <person name="Pangilinan J."/>
            <person name="Riley R."/>
            <person name="Labutti K."/>
            <person name="Andreopoulos B."/>
            <person name="Lipzen A."/>
            <person name="Chen C."/>
            <person name="Yanf M."/>
            <person name="Daum C."/>
            <person name="Ng V."/>
            <person name="Clum A."/>
            <person name="Steindorff A."/>
            <person name="Ohm R."/>
            <person name="Martin F."/>
            <person name="Silar P."/>
            <person name="Natvig D."/>
            <person name="Lalanne C."/>
            <person name="Gautier V."/>
            <person name="Ament-Velasquez S.L."/>
            <person name="Kruys A."/>
            <person name="Hutchinson M.I."/>
            <person name="Powell A.J."/>
            <person name="Barry K."/>
            <person name="Miller A.N."/>
            <person name="Grigoriev I.V."/>
            <person name="Debuchy R."/>
            <person name="Gladieux P."/>
            <person name="Thoren M.H."/>
            <person name="Johannesson H."/>
        </authorList>
    </citation>
    <scope>NUCLEOTIDE SEQUENCE</scope>
    <source>
        <strain evidence="1">CBS 958.72</strain>
    </source>
</reference>
<dbReference type="Proteomes" id="UP001287356">
    <property type="component" value="Unassembled WGS sequence"/>
</dbReference>
<evidence type="ECO:0000313" key="1">
    <source>
        <dbReference type="EMBL" id="KAK3374286.1"/>
    </source>
</evidence>
<evidence type="ECO:0000313" key="2">
    <source>
        <dbReference type="Proteomes" id="UP001287356"/>
    </source>
</evidence>
<dbReference type="AlphaFoldDB" id="A0AAE0KCZ0"/>
<organism evidence="1 2">
    <name type="scientific">Lasiosphaeria ovina</name>
    <dbReference type="NCBI Taxonomy" id="92902"/>
    <lineage>
        <taxon>Eukaryota</taxon>
        <taxon>Fungi</taxon>
        <taxon>Dikarya</taxon>
        <taxon>Ascomycota</taxon>
        <taxon>Pezizomycotina</taxon>
        <taxon>Sordariomycetes</taxon>
        <taxon>Sordariomycetidae</taxon>
        <taxon>Sordariales</taxon>
        <taxon>Lasiosphaeriaceae</taxon>
        <taxon>Lasiosphaeria</taxon>
    </lineage>
</organism>
<accession>A0AAE0KCZ0</accession>
<sequence length="232" mass="26452">MPSTTASSTTAYKPTLTRPSDWPAWYSALTKVANDRRPSEAVDINNNSWLPLPEVILDTFEDFLDARYPQVTPRTDEEKRDLLDNATTQQMQIWRSFEAKQLRDVKDVEKQQDKICEVKEWIRSSTAATFANLAELKDSTLQDIVRNLHALVSISTAEEVERARENYRAILKKPGKSLSPSMWLLQWQEAYNEAARLDVQEIKGALALKDFLRAVGSYDSIETFPTTPMHSG</sequence>